<comment type="caution">
    <text evidence="3">The sequence shown here is derived from an EMBL/GenBank/DDBJ whole genome shotgun (WGS) entry which is preliminary data.</text>
</comment>
<dbReference type="EMBL" id="PNBA02000013">
    <property type="protein sequence ID" value="KAG6403600.1"/>
    <property type="molecule type" value="Genomic_DNA"/>
</dbReference>
<name>A0A8X8WYU4_SALSN</name>
<keyword evidence="2" id="KW-0812">Transmembrane</keyword>
<keyword evidence="2" id="KW-1133">Transmembrane helix</keyword>
<feature type="region of interest" description="Disordered" evidence="1">
    <location>
        <begin position="244"/>
        <end position="266"/>
    </location>
</feature>
<organism evidence="3">
    <name type="scientific">Salvia splendens</name>
    <name type="common">Scarlet sage</name>
    <dbReference type="NCBI Taxonomy" id="180675"/>
    <lineage>
        <taxon>Eukaryota</taxon>
        <taxon>Viridiplantae</taxon>
        <taxon>Streptophyta</taxon>
        <taxon>Embryophyta</taxon>
        <taxon>Tracheophyta</taxon>
        <taxon>Spermatophyta</taxon>
        <taxon>Magnoliopsida</taxon>
        <taxon>eudicotyledons</taxon>
        <taxon>Gunneridae</taxon>
        <taxon>Pentapetalae</taxon>
        <taxon>asterids</taxon>
        <taxon>lamiids</taxon>
        <taxon>Lamiales</taxon>
        <taxon>Lamiaceae</taxon>
        <taxon>Nepetoideae</taxon>
        <taxon>Mentheae</taxon>
        <taxon>Salviinae</taxon>
        <taxon>Salvia</taxon>
        <taxon>Salvia subgen. Calosphace</taxon>
        <taxon>core Calosphace</taxon>
    </lineage>
</organism>
<reference evidence="3" key="2">
    <citation type="submission" date="2020-08" db="EMBL/GenBank/DDBJ databases">
        <title>Plant Genome Project.</title>
        <authorList>
            <person name="Zhang R.-G."/>
        </authorList>
    </citation>
    <scope>NUCLEOTIDE SEQUENCE</scope>
    <source>
        <strain evidence="3">Huo1</strain>
        <tissue evidence="3">Leaf</tissue>
    </source>
</reference>
<accession>A0A8X8WYU4</accession>
<evidence type="ECO:0000256" key="2">
    <source>
        <dbReference type="SAM" id="Phobius"/>
    </source>
</evidence>
<gene>
    <name evidence="3" type="ORF">SASPL_135826</name>
</gene>
<sequence>MVLNAYDVKVCMWKMMQISKNTCINVPQKHPYVTLCSFLLLLIYMCFPLLFWITFYSLPPVVSTWVILSFRDIRRCKEEQEKEGEGGQRIKKVYLRVHSVRQRKAKEIESGAEPYAADKRNTVAMDEYADGEGYNLTEPDKDVVDKKALVEESPKEIREDIPLNSGIYSNPEVVMSLKLLNDEGDARDESGNGMDVNIVEAERLDSLIARRRSKKVVNQHARRSLMKNDAMIGAQMPPIVVPKWGSSSRSTAQISPGSAPSMLGPTRNPFDIPYDPQEEKPDLTGDNFQHEFATGHNKEFTFCRHESFSFGHSLPMDFFEDRDDAPLVDDFGFRRRRSSIRYKYPRPETEESDTDFGATTEVESGHVPDSGPDSKPNLESDQPNNDEIKEVIQVHKNETDNRSTVSTRPKALAYQSLSEASSGGSSDEDHTPVCKINREAILKSLSIRRNCVSIPDIERESNNHLQENNLTYANSALENASRLKQQYFPDKPQKHHGMTFSDMQVEVSELSSPPLTIGENMSYQDHASAYDTEMERNTSWDGLDSWAGSSRLSEAEDSETRPPTANGKKRGIIPSSSSVVGLQTSTGEIITETTSPGSTSPESSSAEEQSPATTLAENFGSNEPAPRIEAVPTSPVATNPNDPPQERINLPTISPKSVLQPTLSVASFEHEDHARLADHSSSNAPR</sequence>
<feature type="region of interest" description="Disordered" evidence="1">
    <location>
        <begin position="344"/>
        <end position="384"/>
    </location>
</feature>
<evidence type="ECO:0000256" key="1">
    <source>
        <dbReference type="SAM" id="MobiDB-lite"/>
    </source>
</evidence>
<evidence type="ECO:0000313" key="3">
    <source>
        <dbReference type="EMBL" id="KAG6403600.1"/>
    </source>
</evidence>
<feature type="compositionally biased region" description="Low complexity" evidence="1">
    <location>
        <begin position="584"/>
        <end position="614"/>
    </location>
</feature>
<keyword evidence="4" id="KW-1185">Reference proteome</keyword>
<dbReference type="Proteomes" id="UP000298416">
    <property type="component" value="Unassembled WGS sequence"/>
</dbReference>
<dbReference type="AlphaFoldDB" id="A0A8X8WYU4"/>
<reference evidence="3" key="1">
    <citation type="submission" date="2018-01" db="EMBL/GenBank/DDBJ databases">
        <authorList>
            <person name="Mao J.F."/>
        </authorList>
    </citation>
    <scope>NUCLEOTIDE SEQUENCE</scope>
    <source>
        <strain evidence="3">Huo1</strain>
        <tissue evidence="3">Leaf</tissue>
    </source>
</reference>
<keyword evidence="2" id="KW-0472">Membrane</keyword>
<proteinExistence type="predicted"/>
<dbReference type="PANTHER" id="PTHR33870:SF4">
    <property type="entry name" value="CARDIOMYOPATHY-ASSOCIATED PROTEIN"/>
    <property type="match status" value="1"/>
</dbReference>
<evidence type="ECO:0000313" key="4">
    <source>
        <dbReference type="Proteomes" id="UP000298416"/>
    </source>
</evidence>
<feature type="region of interest" description="Disordered" evidence="1">
    <location>
        <begin position="533"/>
        <end position="656"/>
    </location>
</feature>
<dbReference type="PANTHER" id="PTHR33870">
    <property type="entry name" value="CARDIOMYOPATHY-ASSOCIATED PROTEIN"/>
    <property type="match status" value="1"/>
</dbReference>
<feature type="compositionally biased region" description="Polar residues" evidence="1">
    <location>
        <begin position="245"/>
        <end position="258"/>
    </location>
</feature>
<protein>
    <submittedName>
        <fullName evidence="3">Uncharacterized protein</fullName>
    </submittedName>
</protein>
<feature type="transmembrane region" description="Helical" evidence="2">
    <location>
        <begin position="32"/>
        <end position="53"/>
    </location>
</feature>
<feature type="compositionally biased region" description="Polar residues" evidence="1">
    <location>
        <begin position="574"/>
        <end position="583"/>
    </location>
</feature>